<feature type="region of interest" description="Disordered" evidence="1">
    <location>
        <begin position="1"/>
        <end position="64"/>
    </location>
</feature>
<feature type="compositionally biased region" description="Basic and acidic residues" evidence="1">
    <location>
        <begin position="23"/>
        <end position="43"/>
    </location>
</feature>
<dbReference type="Gene3D" id="2.30.30.140">
    <property type="match status" value="2"/>
</dbReference>
<feature type="region of interest" description="Disordered" evidence="1">
    <location>
        <begin position="862"/>
        <end position="916"/>
    </location>
</feature>
<name>A0AAD9GU62_9STRA</name>
<evidence type="ECO:0000256" key="1">
    <source>
        <dbReference type="SAM" id="MobiDB-lite"/>
    </source>
</evidence>
<feature type="region of interest" description="Disordered" evidence="1">
    <location>
        <begin position="284"/>
        <end position="306"/>
    </location>
</feature>
<dbReference type="Proteomes" id="UP001259832">
    <property type="component" value="Unassembled WGS sequence"/>
</dbReference>
<feature type="compositionally biased region" description="Basic and acidic residues" evidence="1">
    <location>
        <begin position="142"/>
        <end position="157"/>
    </location>
</feature>
<keyword evidence="2" id="KW-0472">Membrane</keyword>
<evidence type="ECO:0000313" key="4">
    <source>
        <dbReference type="Proteomes" id="UP001259832"/>
    </source>
</evidence>
<feature type="compositionally biased region" description="Polar residues" evidence="1">
    <location>
        <begin position="296"/>
        <end position="306"/>
    </location>
</feature>
<reference evidence="3" key="1">
    <citation type="submission" date="2023-08" db="EMBL/GenBank/DDBJ databases">
        <title>Reference Genome Resource for the Citrus Pathogen Phytophthora citrophthora.</title>
        <authorList>
            <person name="Moller H."/>
            <person name="Coetzee B."/>
            <person name="Rose L.J."/>
            <person name="Van Niekerk J.M."/>
        </authorList>
    </citation>
    <scope>NUCLEOTIDE SEQUENCE</scope>
    <source>
        <strain evidence="3">STE-U-9442</strain>
    </source>
</reference>
<proteinExistence type="predicted"/>
<keyword evidence="4" id="KW-1185">Reference proteome</keyword>
<gene>
    <name evidence="3" type="ORF">P3T76_003498</name>
</gene>
<evidence type="ECO:0000256" key="2">
    <source>
        <dbReference type="SAM" id="Phobius"/>
    </source>
</evidence>
<keyword evidence="2" id="KW-0812">Transmembrane</keyword>
<dbReference type="EMBL" id="JASMQC010000005">
    <property type="protein sequence ID" value="KAK1944965.1"/>
    <property type="molecule type" value="Genomic_DNA"/>
</dbReference>
<dbReference type="AlphaFoldDB" id="A0AAD9GU62"/>
<feature type="transmembrane region" description="Helical" evidence="2">
    <location>
        <begin position="86"/>
        <end position="105"/>
    </location>
</feature>
<evidence type="ECO:0000313" key="3">
    <source>
        <dbReference type="EMBL" id="KAK1944965.1"/>
    </source>
</evidence>
<feature type="region of interest" description="Disordered" evidence="1">
    <location>
        <begin position="123"/>
        <end position="178"/>
    </location>
</feature>
<accession>A0AAD9GU62</accession>
<protein>
    <submittedName>
        <fullName evidence="3">Uncharacterized protein</fullName>
    </submittedName>
</protein>
<keyword evidence="2" id="KW-1133">Transmembrane helix</keyword>
<organism evidence="3 4">
    <name type="scientific">Phytophthora citrophthora</name>
    <dbReference type="NCBI Taxonomy" id="4793"/>
    <lineage>
        <taxon>Eukaryota</taxon>
        <taxon>Sar</taxon>
        <taxon>Stramenopiles</taxon>
        <taxon>Oomycota</taxon>
        <taxon>Peronosporomycetes</taxon>
        <taxon>Peronosporales</taxon>
        <taxon>Peronosporaceae</taxon>
        <taxon>Phytophthora</taxon>
    </lineage>
</organism>
<comment type="caution">
    <text evidence="3">The sequence shown here is derived from an EMBL/GenBank/DDBJ whole genome shotgun (WGS) entry which is preliminary data.</text>
</comment>
<sequence>MAVVITPEAVDTKEPTHQNSNEPLDRQLDENLRSESNFEHGSDIPDIPSSSGTEPEPHTPISRFTPLHSQWTYGQRIFGRYKRTPYFFSGNIATYLGAGMFMVVFDDGTLDYRVRREDIMLREHRKHRQDQDDSSQRSSNESFHRDSIGRAENDNNSRSRRKSQQKLGEESEEQCLDPSVAPEMYLPPLQHLMVDFSVTPPKEMVLSFDDSGIAHEIGLPACDATHAENETWRLLLDDETLTMKRLECGVGYEDDSTQVSDSDESSEDDMLMTPWQQMTQTFGMGKATRPQRGNGRRSSISSVSQVDRLSVTHKGMKQIIPTPRSLKQVITEYFLRGNKKVQPSKPTEELALAEHIRLMEAKLNMMRSTRCNAGFPKRGDCDSLRAVYERSPEGIRAYGTVSKRVEDGSYAVVTEDEHGISAQMVPQDMLDFLPSVNELEQQLMDLERTQRVFFAGQRVQVSLYPGSRFCGRGLITLEREYQSRFHVLLANRIRLVNVPVDKISPLVEKKKTAVTITEDQFLVCSNKVKVYIGDQIYVKCSAGNGDFDSTCEDEKLGLLNGVYSNKTAAVDFADGSTGYEIPPQLIFKRKRRNVPADQDVRSLKNAVLMQASAAHGGGKETLPILEEGYQVKADHPRKAAVESCIVIRTHHSSACDLRFSDGTIAFEVFPSQMIIDSVEHQRTTNTITNESSNRAGCIPVYAVGDYVLAWSSRFGRYCSAKITAKTSQDPTNGPASLASPTAHVIAIASVQTALYTLVFDYGELKAHMPPDKITSLDDMAALYHTQRLTNYSIDAMGFELSPVSFTVGESVMGRVHGTARYFNGVVESVDEKKRVCAVCFDSSERDTAVPFSAMFSIDSRPHLAGRSSSTKQVGGGASSSSEAASRIQFLSRPRAPEATAPSEANSGRRRHSSGSVGNILKSVADNLFRSSRSKRNLDTRRGSHMITEIGARLRLDEQ</sequence>